<organism evidence="1 2">
    <name type="scientific">Saccharopolyspora shandongensis</name>
    <dbReference type="NCBI Taxonomy" id="418495"/>
    <lineage>
        <taxon>Bacteria</taxon>
        <taxon>Bacillati</taxon>
        <taxon>Actinomycetota</taxon>
        <taxon>Actinomycetes</taxon>
        <taxon>Pseudonocardiales</taxon>
        <taxon>Pseudonocardiaceae</taxon>
        <taxon>Saccharopolyspora</taxon>
    </lineage>
</organism>
<accession>A0A1H3CRT4</accession>
<dbReference type="AlphaFoldDB" id="A0A1H3CRT4"/>
<proteinExistence type="predicted"/>
<keyword evidence="2" id="KW-1185">Reference proteome</keyword>
<evidence type="ECO:0000313" key="1">
    <source>
        <dbReference type="EMBL" id="SDX56863.1"/>
    </source>
</evidence>
<sequence length="31" mass="3496">MFAISTPPGHLLQPPYWPRNPGSYRNAVQPC</sequence>
<evidence type="ECO:0000313" key="2">
    <source>
        <dbReference type="Proteomes" id="UP000199529"/>
    </source>
</evidence>
<dbReference type="Proteomes" id="UP000199529">
    <property type="component" value="Unassembled WGS sequence"/>
</dbReference>
<reference evidence="2" key="1">
    <citation type="submission" date="2016-10" db="EMBL/GenBank/DDBJ databases">
        <authorList>
            <person name="Varghese N."/>
            <person name="Submissions S."/>
        </authorList>
    </citation>
    <scope>NUCLEOTIDE SEQUENCE [LARGE SCALE GENOMIC DNA]</scope>
    <source>
        <strain evidence="2">CGMCC 4.3530</strain>
    </source>
</reference>
<gene>
    <name evidence="1" type="ORF">SAMN05216215_1012129</name>
</gene>
<protein>
    <submittedName>
        <fullName evidence="1">Uncharacterized protein</fullName>
    </submittedName>
</protein>
<name>A0A1H3CRT4_9PSEU</name>
<dbReference type="EMBL" id="FNOK01000012">
    <property type="protein sequence ID" value="SDX56863.1"/>
    <property type="molecule type" value="Genomic_DNA"/>
</dbReference>